<accession>A0A4Y3ULK9</accession>
<dbReference type="Proteomes" id="UP000319804">
    <property type="component" value="Unassembled WGS sequence"/>
</dbReference>
<comment type="caution">
    <text evidence="1">The sequence shown here is derived from an EMBL/GenBank/DDBJ whole genome shotgun (WGS) entry which is preliminary data.</text>
</comment>
<dbReference type="InterPro" id="IPR051921">
    <property type="entry name" value="ABC_osmolyte_uptake_ATP-bind"/>
</dbReference>
<proteinExistence type="predicted"/>
<evidence type="ECO:0000313" key="1">
    <source>
        <dbReference type="EMBL" id="TQM91003.1"/>
    </source>
</evidence>
<protein>
    <submittedName>
        <fullName evidence="1">Uncharacterized protein</fullName>
    </submittedName>
</protein>
<gene>
    <name evidence="1" type="ORF">FHX68_2860</name>
</gene>
<dbReference type="EMBL" id="VFPS01000006">
    <property type="protein sequence ID" value="TQM91003.1"/>
    <property type="molecule type" value="Genomic_DNA"/>
</dbReference>
<evidence type="ECO:0000313" key="2">
    <source>
        <dbReference type="Proteomes" id="UP000319804"/>
    </source>
</evidence>
<dbReference type="PANTHER" id="PTHR43869:SF1">
    <property type="entry name" value="GLYCINE BETAINE_PROLINE BETAINE TRANSPORT SYSTEM ATP-BINDING PROTEIN PROV"/>
    <property type="match status" value="1"/>
</dbReference>
<dbReference type="AlphaFoldDB" id="A0A4Y3ULK9"/>
<name>A0A4Y3ULK9_9MICO</name>
<organism evidence="1 2">
    <name type="scientific">Microbacterium lacticum</name>
    <dbReference type="NCBI Taxonomy" id="33885"/>
    <lineage>
        <taxon>Bacteria</taxon>
        <taxon>Bacillati</taxon>
        <taxon>Actinomycetota</taxon>
        <taxon>Actinomycetes</taxon>
        <taxon>Micrococcales</taxon>
        <taxon>Microbacteriaceae</taxon>
        <taxon>Microbacterium</taxon>
    </lineage>
</organism>
<dbReference type="PANTHER" id="PTHR43869">
    <property type="entry name" value="GLYCINE BETAINE/PROLINE BETAINE TRANSPORT SYSTEM ATP-BINDING PROTEIN PROV"/>
    <property type="match status" value="1"/>
</dbReference>
<keyword evidence="2" id="KW-1185">Reference proteome</keyword>
<sequence length="89" mass="9339">MTLAPETTPREATGETAPLLEARNLFKVFGRAPKDAVQRLRRGQTRAEAADAGTAAVIDASFSVQRGEIFVIMGPSASPAPSPRAPTSC</sequence>
<reference evidence="1 2" key="1">
    <citation type="submission" date="2019-06" db="EMBL/GenBank/DDBJ databases">
        <title>Sequencing the genomes of 1000 actinobacteria strains.</title>
        <authorList>
            <person name="Klenk H.-P."/>
        </authorList>
    </citation>
    <scope>NUCLEOTIDE SEQUENCE [LARGE SCALE GENOMIC DNA]</scope>
    <source>
        <strain evidence="1 2">DSM 20427</strain>
    </source>
</reference>